<keyword evidence="3" id="KW-1185">Reference proteome</keyword>
<evidence type="ECO:0000313" key="2">
    <source>
        <dbReference type="EMBL" id="SLM86824.1"/>
    </source>
</evidence>
<dbReference type="GO" id="GO:0016747">
    <property type="term" value="F:acyltransferase activity, transferring groups other than amino-acyl groups"/>
    <property type="evidence" value="ECO:0007669"/>
    <property type="project" value="InterPro"/>
</dbReference>
<dbReference type="InterPro" id="IPR016181">
    <property type="entry name" value="Acyl_CoA_acyltransferase"/>
</dbReference>
<dbReference type="InterPro" id="IPR000182">
    <property type="entry name" value="GNAT_dom"/>
</dbReference>
<dbReference type="OrthoDB" id="9786032at2"/>
<name>A0A1X6WRA7_9ENTE</name>
<evidence type="ECO:0000259" key="1">
    <source>
        <dbReference type="PROSITE" id="PS51186"/>
    </source>
</evidence>
<dbReference type="Gene3D" id="3.40.630.30">
    <property type="match status" value="1"/>
</dbReference>
<evidence type="ECO:0000313" key="3">
    <source>
        <dbReference type="Proteomes" id="UP000195918"/>
    </source>
</evidence>
<proteinExistence type="predicted"/>
<accession>A0A1X6WRA7</accession>
<dbReference type="Pfam" id="PF13508">
    <property type="entry name" value="Acetyltransf_7"/>
    <property type="match status" value="1"/>
</dbReference>
<dbReference type="AlphaFoldDB" id="A0A1X6WRA7"/>
<dbReference type="EMBL" id="FWFD01000015">
    <property type="protein sequence ID" value="SLM86824.1"/>
    <property type="molecule type" value="Genomic_DNA"/>
</dbReference>
<keyword evidence="2" id="KW-0808">Transferase</keyword>
<dbReference type="CDD" id="cd04301">
    <property type="entry name" value="NAT_SF"/>
    <property type="match status" value="1"/>
</dbReference>
<gene>
    <name evidence="2" type="ORF">FM121_12055</name>
</gene>
<organism evidence="2 3">
    <name type="scientific">Vagococcus fluvialis bH819</name>
    <dbReference type="NCBI Taxonomy" id="1255619"/>
    <lineage>
        <taxon>Bacteria</taxon>
        <taxon>Bacillati</taxon>
        <taxon>Bacillota</taxon>
        <taxon>Bacilli</taxon>
        <taxon>Lactobacillales</taxon>
        <taxon>Enterococcaceae</taxon>
        <taxon>Vagococcus</taxon>
    </lineage>
</organism>
<protein>
    <submittedName>
        <fullName evidence="2">GCN5-related N-acetyltransferase</fullName>
    </submittedName>
</protein>
<dbReference type="SUPFAM" id="SSF55729">
    <property type="entry name" value="Acyl-CoA N-acyltransferases (Nat)"/>
    <property type="match status" value="1"/>
</dbReference>
<dbReference type="PROSITE" id="PS51186">
    <property type="entry name" value="GNAT"/>
    <property type="match status" value="1"/>
</dbReference>
<sequence>MNVTLKLITNKDQVLITKILTKSFNFDTQLYFGKDQEDGPPGYNDGTLALRILTEKNWEKWFILEKETVIGLIVLDSKQREVRYFCVFPEFIGQGYGTAVWKKIENRFGSENWLLETPAYSLSNHFFYEKLGFEKDGKKDYGEGSYSIIFKK</sequence>
<feature type="domain" description="N-acetyltransferase" evidence="1">
    <location>
        <begin position="3"/>
        <end position="152"/>
    </location>
</feature>
<dbReference type="RefSeq" id="WP_086952430.1">
    <property type="nucleotide sequence ID" value="NZ_FWFD01000015.1"/>
</dbReference>
<reference evidence="3" key="1">
    <citation type="submission" date="2017-02" db="EMBL/GenBank/DDBJ databases">
        <authorList>
            <person name="Dridi B."/>
        </authorList>
    </citation>
    <scope>NUCLEOTIDE SEQUENCE [LARGE SCALE GENOMIC DNA]</scope>
    <source>
        <strain evidence="3">bH819</strain>
    </source>
</reference>
<dbReference type="Proteomes" id="UP000195918">
    <property type="component" value="Unassembled WGS sequence"/>
</dbReference>